<evidence type="ECO:0000259" key="2">
    <source>
        <dbReference type="Pfam" id="PF00248"/>
    </source>
</evidence>
<dbReference type="Gene3D" id="3.20.20.100">
    <property type="entry name" value="NADP-dependent oxidoreductase domain"/>
    <property type="match status" value="1"/>
</dbReference>
<keyword evidence="4" id="KW-1185">Reference proteome</keyword>
<sequence length="305" mass="33257">MSLIPRTDLDVHPLCLGGNVFGWTADEQQSFAVLDAYTAAGGNFVDTAEGYSHWVPGNVGGESETIIGNWLARRKRRDDVVIATKLKGLTRDSIRESVEASLRRLQTDYIDLYYAHYDDPDAPQEETAAAFGELVTEGKVRYLAASNFSTERLASALRISDQLGVARYVAMQPHYNLMEREVVEGELAALLAQEDLALFPYYSLASGFLTGKYRTVSDVAGRERGDRAGTYLNERGFRVLDALDRVAGAHGVTPTTVSLAWLLSRPNVLAPIASARTVEQLPALLAAAELKLTEAEVDDLTTASA</sequence>
<dbReference type="InterPro" id="IPR023210">
    <property type="entry name" value="NADP_OxRdtase_dom"/>
</dbReference>
<dbReference type="InterPro" id="IPR036812">
    <property type="entry name" value="NAD(P)_OxRdtase_dom_sf"/>
</dbReference>
<dbReference type="RefSeq" id="WP_231443150.1">
    <property type="nucleotide sequence ID" value="NZ_JAJOMB010000008.1"/>
</dbReference>
<dbReference type="PANTHER" id="PTHR43364">
    <property type="entry name" value="NADH-SPECIFIC METHYLGLYOXAL REDUCTASE-RELATED"/>
    <property type="match status" value="1"/>
</dbReference>
<dbReference type="GO" id="GO:0016491">
    <property type="term" value="F:oxidoreductase activity"/>
    <property type="evidence" value="ECO:0007669"/>
    <property type="project" value="UniProtKB-KW"/>
</dbReference>
<dbReference type="PANTHER" id="PTHR43364:SF6">
    <property type="entry name" value="OXIDOREDUCTASE-RELATED"/>
    <property type="match status" value="1"/>
</dbReference>
<feature type="domain" description="NADP-dependent oxidoreductase" evidence="2">
    <location>
        <begin position="13"/>
        <end position="302"/>
    </location>
</feature>
<dbReference type="Pfam" id="PF00248">
    <property type="entry name" value="Aldo_ket_red"/>
    <property type="match status" value="1"/>
</dbReference>
<dbReference type="AlphaFoldDB" id="A0A9X1NCY3"/>
<dbReference type="CDD" id="cd19081">
    <property type="entry name" value="AKR_AKR9C1"/>
    <property type="match status" value="1"/>
</dbReference>
<keyword evidence="1" id="KW-0560">Oxidoreductase</keyword>
<organism evidence="3 4">
    <name type="scientific">Kineosporia babensis</name>
    <dbReference type="NCBI Taxonomy" id="499548"/>
    <lineage>
        <taxon>Bacteria</taxon>
        <taxon>Bacillati</taxon>
        <taxon>Actinomycetota</taxon>
        <taxon>Actinomycetes</taxon>
        <taxon>Kineosporiales</taxon>
        <taxon>Kineosporiaceae</taxon>
        <taxon>Kineosporia</taxon>
    </lineage>
</organism>
<dbReference type="InterPro" id="IPR020471">
    <property type="entry name" value="AKR"/>
</dbReference>
<dbReference type="SUPFAM" id="SSF51430">
    <property type="entry name" value="NAD(P)-linked oxidoreductase"/>
    <property type="match status" value="1"/>
</dbReference>
<accession>A0A9X1NCY3</accession>
<reference evidence="3" key="1">
    <citation type="submission" date="2021-11" db="EMBL/GenBank/DDBJ databases">
        <title>Streptomyces corallinus and Kineosporia corallina sp. nov., two new coral-derived marine actinobacteria.</title>
        <authorList>
            <person name="Buangrab K."/>
            <person name="Sutthacheep M."/>
            <person name="Yeemin T."/>
            <person name="Harunari E."/>
            <person name="Igarashi Y."/>
            <person name="Sripreechasak P."/>
            <person name="Kanchanasin P."/>
            <person name="Tanasupawat S."/>
            <person name="Phongsopitanun W."/>
        </authorList>
    </citation>
    <scope>NUCLEOTIDE SEQUENCE</scope>
    <source>
        <strain evidence="3">JCM 31032</strain>
    </source>
</reference>
<proteinExistence type="predicted"/>
<name>A0A9X1NCY3_9ACTN</name>
<dbReference type="GO" id="GO:0005829">
    <property type="term" value="C:cytosol"/>
    <property type="evidence" value="ECO:0007669"/>
    <property type="project" value="TreeGrafter"/>
</dbReference>
<dbReference type="EMBL" id="JAJOMB010000008">
    <property type="protein sequence ID" value="MCD5312682.1"/>
    <property type="molecule type" value="Genomic_DNA"/>
</dbReference>
<gene>
    <name evidence="3" type="ORF">LR394_17385</name>
</gene>
<comment type="caution">
    <text evidence="3">The sequence shown here is derived from an EMBL/GenBank/DDBJ whole genome shotgun (WGS) entry which is preliminary data.</text>
</comment>
<dbReference type="Proteomes" id="UP001138997">
    <property type="component" value="Unassembled WGS sequence"/>
</dbReference>
<dbReference type="InterPro" id="IPR050523">
    <property type="entry name" value="AKR_Detox_Biosynth"/>
</dbReference>
<evidence type="ECO:0000313" key="4">
    <source>
        <dbReference type="Proteomes" id="UP001138997"/>
    </source>
</evidence>
<protein>
    <submittedName>
        <fullName evidence="3">Aldo/keto reductase</fullName>
    </submittedName>
</protein>
<evidence type="ECO:0000256" key="1">
    <source>
        <dbReference type="ARBA" id="ARBA00023002"/>
    </source>
</evidence>
<evidence type="ECO:0000313" key="3">
    <source>
        <dbReference type="EMBL" id="MCD5312682.1"/>
    </source>
</evidence>
<dbReference type="PRINTS" id="PR00069">
    <property type="entry name" value="ALDKETRDTASE"/>
</dbReference>
<dbReference type="FunFam" id="3.20.20.100:FF:000004">
    <property type="entry name" value="Oxidoreductase, aldo/keto reductase"/>
    <property type="match status" value="1"/>
</dbReference>